<comment type="caution">
    <text evidence="6">The sequence shown here is derived from an EMBL/GenBank/DDBJ whole genome shotgun (WGS) entry which is preliminary data.</text>
</comment>
<evidence type="ECO:0000256" key="5">
    <source>
        <dbReference type="HAMAP-Rule" id="MF_01804"/>
    </source>
</evidence>
<dbReference type="NCBIfam" id="TIGR00281">
    <property type="entry name" value="SMC-Scp complex subunit ScpB"/>
    <property type="match status" value="1"/>
</dbReference>
<evidence type="ECO:0000313" key="7">
    <source>
        <dbReference type="Proteomes" id="UP000318521"/>
    </source>
</evidence>
<evidence type="ECO:0000256" key="1">
    <source>
        <dbReference type="ARBA" id="ARBA00022490"/>
    </source>
</evidence>
<comment type="subcellular location">
    <subcellularLocation>
        <location evidence="5">Cytoplasm</location>
    </subcellularLocation>
    <text evidence="5">Associated with two foci at the outer edges of the nucleoid region in young cells, and at four foci within both cell halves in older cells.</text>
</comment>
<dbReference type="EMBL" id="VLXZ01000004">
    <property type="protein sequence ID" value="TSB46847.1"/>
    <property type="molecule type" value="Genomic_DNA"/>
</dbReference>
<dbReference type="SUPFAM" id="SSF46785">
    <property type="entry name" value="Winged helix' DNA-binding domain"/>
    <property type="match status" value="2"/>
</dbReference>
<keyword evidence="7" id="KW-1185">Reference proteome</keyword>
<dbReference type="PANTHER" id="PTHR34298">
    <property type="entry name" value="SEGREGATION AND CONDENSATION PROTEIN B"/>
    <property type="match status" value="1"/>
</dbReference>
<dbReference type="GO" id="GO:0051304">
    <property type="term" value="P:chromosome separation"/>
    <property type="evidence" value="ECO:0007669"/>
    <property type="project" value="InterPro"/>
</dbReference>
<comment type="similarity">
    <text evidence="5">Belongs to the ScpB family.</text>
</comment>
<proteinExistence type="inferred from homology"/>
<dbReference type="OrthoDB" id="9806226at2"/>
<dbReference type="GO" id="GO:0005737">
    <property type="term" value="C:cytoplasm"/>
    <property type="evidence" value="ECO:0007669"/>
    <property type="project" value="UniProtKB-SubCell"/>
</dbReference>
<accession>A0A553ZZH5</accession>
<name>A0A553ZZH5_9BACI</name>
<dbReference type="GO" id="GO:0006260">
    <property type="term" value="P:DNA replication"/>
    <property type="evidence" value="ECO:0007669"/>
    <property type="project" value="UniProtKB-UniRule"/>
</dbReference>
<organism evidence="6 7">
    <name type="scientific">Alkalicoccobacillus porphyridii</name>
    <dbReference type="NCBI Taxonomy" id="2597270"/>
    <lineage>
        <taxon>Bacteria</taxon>
        <taxon>Bacillati</taxon>
        <taxon>Bacillota</taxon>
        <taxon>Bacilli</taxon>
        <taxon>Bacillales</taxon>
        <taxon>Bacillaceae</taxon>
        <taxon>Alkalicoccobacillus</taxon>
    </lineage>
</organism>
<keyword evidence="3 5" id="KW-0159">Chromosome partition</keyword>
<keyword evidence="2 5" id="KW-0132">Cell division</keyword>
<comment type="subunit">
    <text evidence="5">Homodimer. Homodimerization may be required to stabilize the binding of ScpA to the Smc head domains. Component of a cohesin-like complex composed of ScpA, ScpB and the Smc homodimer, in which ScpA and ScpB bind to the head domain of Smc. The presence of the three proteins is required for the association of the complex with DNA.</text>
</comment>
<dbReference type="GO" id="GO:0051301">
    <property type="term" value="P:cell division"/>
    <property type="evidence" value="ECO:0007669"/>
    <property type="project" value="UniProtKB-KW"/>
</dbReference>
<evidence type="ECO:0000256" key="3">
    <source>
        <dbReference type="ARBA" id="ARBA00022829"/>
    </source>
</evidence>
<gene>
    <name evidence="5 6" type="primary">scpB</name>
    <name evidence="6" type="ORF">FN960_07435</name>
</gene>
<dbReference type="PANTHER" id="PTHR34298:SF2">
    <property type="entry name" value="SEGREGATION AND CONDENSATION PROTEIN B"/>
    <property type="match status" value="1"/>
</dbReference>
<keyword evidence="1 5" id="KW-0963">Cytoplasm</keyword>
<protein>
    <recommendedName>
        <fullName evidence="5">Segregation and condensation protein B</fullName>
    </recommendedName>
</protein>
<dbReference type="HAMAP" id="MF_01804">
    <property type="entry name" value="ScpB"/>
    <property type="match status" value="1"/>
</dbReference>
<sequence>MKLEELHAAIEGLLFVTGDEGLSHKQLAEVLELEEHDIKEAVHFLKQNFQTQKRGLQVIETAGILKLATLPEHTDYFKKLAASPIHSGLSRAALETLAIIAYKQPITRLDIDEVRGVKSEKSLQSLISKLLVTDVGRVAGTGRAILYGTTSYFLDHFGLKSLDELPPLPDHGDHGELEDEADLFFEKMNETPWNSD</sequence>
<dbReference type="InterPro" id="IPR005234">
    <property type="entry name" value="ScpB_csome_segregation"/>
</dbReference>
<dbReference type="Pfam" id="PF04079">
    <property type="entry name" value="SMC_ScpB"/>
    <property type="match status" value="1"/>
</dbReference>
<evidence type="ECO:0000256" key="2">
    <source>
        <dbReference type="ARBA" id="ARBA00022618"/>
    </source>
</evidence>
<evidence type="ECO:0000256" key="4">
    <source>
        <dbReference type="ARBA" id="ARBA00023306"/>
    </source>
</evidence>
<dbReference type="Proteomes" id="UP000318521">
    <property type="component" value="Unassembled WGS sequence"/>
</dbReference>
<dbReference type="AlphaFoldDB" id="A0A553ZZH5"/>
<reference evidence="6 7" key="1">
    <citation type="submission" date="2019-07" db="EMBL/GenBank/DDBJ databases">
        <authorList>
            <person name="Park Y.J."/>
            <person name="Jeong S.E."/>
            <person name="Jung H.S."/>
        </authorList>
    </citation>
    <scope>NUCLEOTIDE SEQUENCE [LARGE SCALE GENOMIC DNA]</scope>
    <source>
        <strain evidence="7">P16(2019)</strain>
    </source>
</reference>
<comment type="function">
    <text evidence="5">Participates in chromosomal partition during cell division. May act via the formation of a condensin-like complex containing Smc and ScpA that pull DNA away from mid-cell into both cell halves.</text>
</comment>
<dbReference type="InterPro" id="IPR036390">
    <property type="entry name" value="WH_DNA-bd_sf"/>
</dbReference>
<dbReference type="PIRSF" id="PIRSF019345">
    <property type="entry name" value="ScpB"/>
    <property type="match status" value="1"/>
</dbReference>
<dbReference type="Gene3D" id="1.10.10.10">
    <property type="entry name" value="Winged helix-like DNA-binding domain superfamily/Winged helix DNA-binding domain"/>
    <property type="match status" value="2"/>
</dbReference>
<dbReference type="InterPro" id="IPR036388">
    <property type="entry name" value="WH-like_DNA-bd_sf"/>
</dbReference>
<keyword evidence="4 5" id="KW-0131">Cell cycle</keyword>
<dbReference type="RefSeq" id="WP_143848077.1">
    <property type="nucleotide sequence ID" value="NZ_VLXZ01000004.1"/>
</dbReference>
<evidence type="ECO:0000313" key="6">
    <source>
        <dbReference type="EMBL" id="TSB46847.1"/>
    </source>
</evidence>